<dbReference type="PROSITE" id="PS01124">
    <property type="entry name" value="HTH_ARAC_FAMILY_2"/>
    <property type="match status" value="1"/>
</dbReference>
<dbReference type="Gene3D" id="1.10.10.60">
    <property type="entry name" value="Homeodomain-like"/>
    <property type="match status" value="2"/>
</dbReference>
<dbReference type="CDD" id="cd17536">
    <property type="entry name" value="REC_YesN-like"/>
    <property type="match status" value="1"/>
</dbReference>
<comment type="function">
    <text evidence="9">May play the central regulatory role in sporulation. It may be an element of the effector pathway responsible for the activation of sporulation genes in response to nutritional stress. Spo0A may act in concert with spo0H (a sigma factor) to control the expression of some genes that are critical to the sporulation process.</text>
</comment>
<evidence type="ECO:0000256" key="5">
    <source>
        <dbReference type="ARBA" id="ARBA00023012"/>
    </source>
</evidence>
<keyword evidence="6" id="KW-0805">Transcription regulation</keyword>
<dbReference type="Gene3D" id="3.40.50.2300">
    <property type="match status" value="1"/>
</dbReference>
<evidence type="ECO:0000256" key="9">
    <source>
        <dbReference type="ARBA" id="ARBA00024867"/>
    </source>
</evidence>
<reference evidence="13" key="1">
    <citation type="submission" date="2020-10" db="EMBL/GenBank/DDBJ databases">
        <authorList>
            <person name="Gilroy R."/>
        </authorList>
    </citation>
    <scope>NUCLEOTIDE SEQUENCE</scope>
    <source>
        <strain evidence="13">E3-2379</strain>
    </source>
</reference>
<evidence type="ECO:0000313" key="13">
    <source>
        <dbReference type="EMBL" id="MBO8463572.1"/>
    </source>
</evidence>
<dbReference type="InterPro" id="IPR018060">
    <property type="entry name" value="HTH_AraC"/>
</dbReference>
<evidence type="ECO:0000256" key="2">
    <source>
        <dbReference type="ARBA" id="ARBA00018672"/>
    </source>
</evidence>
<dbReference type="AlphaFoldDB" id="A0A9D9I100"/>
<dbReference type="PANTHER" id="PTHR42713">
    <property type="entry name" value="HISTIDINE KINASE-RELATED"/>
    <property type="match status" value="1"/>
</dbReference>
<dbReference type="SMART" id="SM00342">
    <property type="entry name" value="HTH_ARAC"/>
    <property type="match status" value="1"/>
</dbReference>
<proteinExistence type="predicted"/>
<dbReference type="PANTHER" id="PTHR42713:SF3">
    <property type="entry name" value="TRANSCRIPTIONAL REGULATORY PROTEIN HPTR"/>
    <property type="match status" value="1"/>
</dbReference>
<protein>
    <recommendedName>
        <fullName evidence="2">Stage 0 sporulation protein A homolog</fullName>
    </recommendedName>
</protein>
<dbReference type="InterPro" id="IPR020449">
    <property type="entry name" value="Tscrpt_reg_AraC-type_HTH"/>
</dbReference>
<dbReference type="InterPro" id="IPR001789">
    <property type="entry name" value="Sig_transdc_resp-reg_receiver"/>
</dbReference>
<dbReference type="InterPro" id="IPR009057">
    <property type="entry name" value="Homeodomain-like_sf"/>
</dbReference>
<keyword evidence="3" id="KW-0963">Cytoplasm</keyword>
<evidence type="ECO:0000256" key="7">
    <source>
        <dbReference type="ARBA" id="ARBA00023125"/>
    </source>
</evidence>
<dbReference type="SUPFAM" id="SSF46689">
    <property type="entry name" value="Homeodomain-like"/>
    <property type="match status" value="2"/>
</dbReference>
<feature type="domain" description="Response regulatory" evidence="12">
    <location>
        <begin position="3"/>
        <end position="119"/>
    </location>
</feature>
<evidence type="ECO:0000256" key="4">
    <source>
        <dbReference type="ARBA" id="ARBA00022553"/>
    </source>
</evidence>
<dbReference type="GO" id="GO:0005737">
    <property type="term" value="C:cytoplasm"/>
    <property type="evidence" value="ECO:0007669"/>
    <property type="project" value="UniProtKB-SubCell"/>
</dbReference>
<dbReference type="Pfam" id="PF12833">
    <property type="entry name" value="HTH_18"/>
    <property type="match status" value="1"/>
</dbReference>
<dbReference type="SMART" id="SM00448">
    <property type="entry name" value="REC"/>
    <property type="match status" value="1"/>
</dbReference>
<comment type="subcellular location">
    <subcellularLocation>
        <location evidence="1">Cytoplasm</location>
    </subcellularLocation>
</comment>
<keyword evidence="5" id="KW-0902">Two-component regulatory system</keyword>
<organism evidence="13 14">
    <name type="scientific">Candidatus Scybalomonas excrementavium</name>
    <dbReference type="NCBI Taxonomy" id="2840943"/>
    <lineage>
        <taxon>Bacteria</taxon>
        <taxon>Bacillati</taxon>
        <taxon>Bacillota</taxon>
        <taxon>Clostridia</taxon>
        <taxon>Lachnospirales</taxon>
        <taxon>Lachnospiraceae</taxon>
        <taxon>Lachnospiraceae incertae sedis</taxon>
        <taxon>Candidatus Scybalomonas</taxon>
    </lineage>
</organism>
<keyword evidence="8" id="KW-0804">Transcription</keyword>
<dbReference type="InterPro" id="IPR018062">
    <property type="entry name" value="HTH_AraC-typ_CS"/>
</dbReference>
<accession>A0A9D9I100</accession>
<dbReference type="InterPro" id="IPR011006">
    <property type="entry name" value="CheY-like_superfamily"/>
</dbReference>
<sequence>MYQILIVDDEKIERRGIRFLLKKMGIELEIYEAANGKEALEILQEKEIDILCTDVKMPFMNGLELIQQILPKKPELCVVIFSGYSEFEYAKHAIQLGVYNYILKPVDPKEFEKTMSKIMKILDHRQLDRELKEKEQDFMKEHILYSLVNGISLEVIAEKVKGECQTAFLEEIDCLFLVEFSSDFFGKVGLDFPTLLKKEISWEFMYLNLNLRQCLIFAKKEMEITPKQGAEQLYNTIRKQCGMEAYIAASDKKEKIEALDKEFEALELLMEQKFYQPEQHIFMEQMKDNVNLLSQINDDMLLKQIRQDLRMKDIEALKEHFNRLCEKYRNKQNFSQVYIKFIFSSLLKDFYKTLPKEKEGTFNQDIDRLYRAERFSEVMEIIGSTITYLEEEFSMVSTSLHKEVNEVTKYIALHYGEEIGVEQLADVVHMTPSYLSYLFKKEMGQNLSKYIKSYRMEKAKEQLESTEEKIATISYQVGYTNVSYFCQSFREYFGVSPQKYRDGGGHNDTE</sequence>
<dbReference type="GO" id="GO:0043565">
    <property type="term" value="F:sequence-specific DNA binding"/>
    <property type="evidence" value="ECO:0007669"/>
    <property type="project" value="InterPro"/>
</dbReference>
<dbReference type="GO" id="GO:0000160">
    <property type="term" value="P:phosphorelay signal transduction system"/>
    <property type="evidence" value="ECO:0007669"/>
    <property type="project" value="UniProtKB-KW"/>
</dbReference>
<evidence type="ECO:0000256" key="8">
    <source>
        <dbReference type="ARBA" id="ARBA00023163"/>
    </source>
</evidence>
<dbReference type="SUPFAM" id="SSF52172">
    <property type="entry name" value="CheY-like"/>
    <property type="match status" value="1"/>
</dbReference>
<dbReference type="PROSITE" id="PS50110">
    <property type="entry name" value="RESPONSE_REGULATORY"/>
    <property type="match status" value="1"/>
</dbReference>
<dbReference type="GO" id="GO:0003700">
    <property type="term" value="F:DNA-binding transcription factor activity"/>
    <property type="evidence" value="ECO:0007669"/>
    <property type="project" value="InterPro"/>
</dbReference>
<dbReference type="Proteomes" id="UP000823618">
    <property type="component" value="Unassembled WGS sequence"/>
</dbReference>
<evidence type="ECO:0000259" key="11">
    <source>
        <dbReference type="PROSITE" id="PS01124"/>
    </source>
</evidence>
<dbReference type="Pfam" id="PF00072">
    <property type="entry name" value="Response_reg"/>
    <property type="match status" value="1"/>
</dbReference>
<evidence type="ECO:0000256" key="1">
    <source>
        <dbReference type="ARBA" id="ARBA00004496"/>
    </source>
</evidence>
<keyword evidence="4 10" id="KW-0597">Phosphoprotein</keyword>
<dbReference type="PRINTS" id="PR00032">
    <property type="entry name" value="HTHARAC"/>
</dbReference>
<comment type="caution">
    <text evidence="13">The sequence shown here is derived from an EMBL/GenBank/DDBJ whole genome shotgun (WGS) entry which is preliminary data.</text>
</comment>
<dbReference type="EMBL" id="JADIML010000179">
    <property type="protein sequence ID" value="MBO8463572.1"/>
    <property type="molecule type" value="Genomic_DNA"/>
</dbReference>
<gene>
    <name evidence="13" type="ORF">IAC13_06550</name>
</gene>
<dbReference type="InterPro" id="IPR051552">
    <property type="entry name" value="HptR"/>
</dbReference>
<evidence type="ECO:0000259" key="12">
    <source>
        <dbReference type="PROSITE" id="PS50110"/>
    </source>
</evidence>
<evidence type="ECO:0000313" key="14">
    <source>
        <dbReference type="Proteomes" id="UP000823618"/>
    </source>
</evidence>
<dbReference type="PROSITE" id="PS00041">
    <property type="entry name" value="HTH_ARAC_FAMILY_1"/>
    <property type="match status" value="1"/>
</dbReference>
<evidence type="ECO:0000256" key="3">
    <source>
        <dbReference type="ARBA" id="ARBA00022490"/>
    </source>
</evidence>
<name>A0A9D9I100_9FIRM</name>
<evidence type="ECO:0000256" key="10">
    <source>
        <dbReference type="PROSITE-ProRule" id="PRU00169"/>
    </source>
</evidence>
<reference evidence="13" key="2">
    <citation type="journal article" date="2021" name="PeerJ">
        <title>Extensive microbial diversity within the chicken gut microbiome revealed by metagenomics and culture.</title>
        <authorList>
            <person name="Gilroy R."/>
            <person name="Ravi A."/>
            <person name="Getino M."/>
            <person name="Pursley I."/>
            <person name="Horton D.L."/>
            <person name="Alikhan N.F."/>
            <person name="Baker D."/>
            <person name="Gharbi K."/>
            <person name="Hall N."/>
            <person name="Watson M."/>
            <person name="Adriaenssens E.M."/>
            <person name="Foster-Nyarko E."/>
            <person name="Jarju S."/>
            <person name="Secka A."/>
            <person name="Antonio M."/>
            <person name="Oren A."/>
            <person name="Chaudhuri R.R."/>
            <person name="La Ragione R."/>
            <person name="Hildebrand F."/>
            <person name="Pallen M.J."/>
        </authorList>
    </citation>
    <scope>NUCLEOTIDE SEQUENCE</scope>
    <source>
        <strain evidence="13">E3-2379</strain>
    </source>
</reference>
<feature type="modified residue" description="4-aspartylphosphate" evidence="10">
    <location>
        <position position="54"/>
    </location>
</feature>
<feature type="domain" description="HTH araC/xylS-type" evidence="11">
    <location>
        <begin position="405"/>
        <end position="503"/>
    </location>
</feature>
<keyword evidence="7" id="KW-0238">DNA-binding</keyword>
<evidence type="ECO:0000256" key="6">
    <source>
        <dbReference type="ARBA" id="ARBA00023015"/>
    </source>
</evidence>